<comment type="similarity">
    <text evidence="2">Belongs to the UPF0298 family.</text>
</comment>
<organism evidence="3 4">
    <name type="scientific">Alkalicoccus saliphilus</name>
    <dbReference type="NCBI Taxonomy" id="200989"/>
    <lineage>
        <taxon>Bacteria</taxon>
        <taxon>Bacillati</taxon>
        <taxon>Bacillota</taxon>
        <taxon>Bacilli</taxon>
        <taxon>Bacillales</taxon>
        <taxon>Bacillaceae</taxon>
        <taxon>Alkalicoccus</taxon>
    </lineage>
</organism>
<reference evidence="3 4" key="1">
    <citation type="submission" date="2018-03" db="EMBL/GenBank/DDBJ databases">
        <title>Alkalicoccus saliphilus sp. nov., isolated from a mineral pool.</title>
        <authorList>
            <person name="Zhao B."/>
        </authorList>
    </citation>
    <scope>NUCLEOTIDE SEQUENCE [LARGE SCALE GENOMIC DNA]</scope>
    <source>
        <strain evidence="3 4">6AG</strain>
    </source>
</reference>
<evidence type="ECO:0000256" key="1">
    <source>
        <dbReference type="ARBA" id="ARBA00022490"/>
    </source>
</evidence>
<dbReference type="PIRSF" id="PIRSF031653">
    <property type="entry name" value="UCP031653"/>
    <property type="match status" value="1"/>
</dbReference>
<comment type="caution">
    <text evidence="3">The sequence shown here is derived from an EMBL/GenBank/DDBJ whole genome shotgun (WGS) entry which is preliminary data.</text>
</comment>
<gene>
    <name evidence="3" type="ORF">C6Y45_05265</name>
</gene>
<dbReference type="Proteomes" id="UP000240509">
    <property type="component" value="Unassembled WGS sequence"/>
</dbReference>
<keyword evidence="1 2" id="KW-0963">Cytoplasm</keyword>
<comment type="subcellular location">
    <subcellularLocation>
        <location evidence="2">Cytoplasm</location>
    </subcellularLocation>
</comment>
<sequence length="93" mass="11167">MHMITERVGLAVYIQSLKQVKQLKRFGHVHYASRKMKYAILYCDLENVEETVTRLEKLPFVKEVSMSMRPWVKTEYQEIVPEREKKDDYKMGL</sequence>
<dbReference type="AlphaFoldDB" id="A0A2T4U8J0"/>
<name>A0A2T4U8J0_9BACI</name>
<protein>
    <recommendedName>
        <fullName evidence="2">UPF0298 protein C6Y45_05265</fullName>
    </recommendedName>
</protein>
<dbReference type="OrthoDB" id="2990788at2"/>
<dbReference type="EMBL" id="PZJJ01000005">
    <property type="protein sequence ID" value="PTL39728.1"/>
    <property type="molecule type" value="Genomic_DNA"/>
</dbReference>
<evidence type="ECO:0000313" key="3">
    <source>
        <dbReference type="EMBL" id="PTL39728.1"/>
    </source>
</evidence>
<proteinExistence type="inferred from homology"/>
<accession>A0A2T4U8J0</accession>
<dbReference type="InterPro" id="IPR016979">
    <property type="entry name" value="DUF2129"/>
</dbReference>
<dbReference type="HAMAP" id="MF_01126">
    <property type="entry name" value="UPF0298"/>
    <property type="match status" value="1"/>
</dbReference>
<dbReference type="Pfam" id="PF09902">
    <property type="entry name" value="DUF2129"/>
    <property type="match status" value="1"/>
</dbReference>
<dbReference type="GO" id="GO:0005737">
    <property type="term" value="C:cytoplasm"/>
    <property type="evidence" value="ECO:0007669"/>
    <property type="project" value="UniProtKB-SubCell"/>
</dbReference>
<evidence type="ECO:0000313" key="4">
    <source>
        <dbReference type="Proteomes" id="UP000240509"/>
    </source>
</evidence>
<evidence type="ECO:0000256" key="2">
    <source>
        <dbReference type="HAMAP-Rule" id="MF_01126"/>
    </source>
</evidence>
<keyword evidence="4" id="KW-1185">Reference proteome</keyword>
<dbReference type="NCBIfam" id="NF002777">
    <property type="entry name" value="PRK02886.1"/>
    <property type="match status" value="1"/>
</dbReference>